<protein>
    <submittedName>
        <fullName evidence="1">Uncharacterized protein</fullName>
    </submittedName>
</protein>
<evidence type="ECO:0000313" key="1">
    <source>
        <dbReference type="EMBL" id="EJC83994.1"/>
    </source>
</evidence>
<dbReference type="EMBL" id="JH719393">
    <property type="protein sequence ID" value="EJC84415.1"/>
    <property type="molecule type" value="Genomic_DNA"/>
</dbReference>
<dbReference type="Proteomes" id="UP000005732">
    <property type="component" value="Unassembled WGS sequence"/>
</dbReference>
<dbReference type="EMBL" id="JH719393">
    <property type="protein sequence ID" value="EJC83994.1"/>
    <property type="molecule type" value="Genomic_DNA"/>
</dbReference>
<reference evidence="1" key="1">
    <citation type="submission" date="2012-02" db="EMBL/GenBank/DDBJ databases">
        <title>Improved High-Quality Draft Sequence of Rhizobium leguminosarum bv. trifolii WSM2297.</title>
        <authorList>
            <consortium name="US DOE Joint Genome Institute"/>
            <person name="Lucas S."/>
            <person name="Han J."/>
            <person name="Lapidus A."/>
            <person name="Cheng J.-F."/>
            <person name="Goodwin L."/>
            <person name="Pitluck S."/>
            <person name="Peters L."/>
            <person name="Ovchinnikova G."/>
            <person name="Zhang X."/>
            <person name="Detter J.C."/>
            <person name="Han C."/>
            <person name="Tapia R."/>
            <person name="Land M."/>
            <person name="Hauser L."/>
            <person name="Kyrpides N."/>
            <person name="Ivanova N."/>
            <person name="Pagani I."/>
            <person name="Brau L."/>
            <person name="Yates R."/>
            <person name="O'Hara G."/>
            <person name="Rui T."/>
            <person name="Howieson J."/>
            <person name="Reeve W."/>
            <person name="Woyke T."/>
        </authorList>
    </citation>
    <scope>NUCLEOTIDE SEQUENCE [LARGE SCALE GENOMIC DNA]</scope>
    <source>
        <strain evidence="1">WSM2297</strain>
    </source>
</reference>
<proteinExistence type="predicted"/>
<sequence length="62" mass="6819">MGRRTTAASFVRLIISVTFLGGPSERIRPVASILALIAKPHIVVAWLPQVVRDARFKVMSFA</sequence>
<evidence type="ECO:0000313" key="2">
    <source>
        <dbReference type="EMBL" id="EJC84415.1"/>
    </source>
</evidence>
<accession>J0L1E2</accession>
<dbReference type="AlphaFoldDB" id="J0L1E2"/>
<dbReference type="HOGENOM" id="CLU_2901118_0_0_5"/>
<name>J0L1E2_RHILT</name>
<organism evidence="1">
    <name type="scientific">Rhizobium leguminosarum bv. trifolii WSM2297</name>
    <dbReference type="NCBI Taxonomy" id="754762"/>
    <lineage>
        <taxon>Bacteria</taxon>
        <taxon>Pseudomonadati</taxon>
        <taxon>Pseudomonadota</taxon>
        <taxon>Alphaproteobacteria</taxon>
        <taxon>Hyphomicrobiales</taxon>
        <taxon>Rhizobiaceae</taxon>
        <taxon>Rhizobium/Agrobacterium group</taxon>
        <taxon>Rhizobium</taxon>
    </lineage>
</organism>
<gene>
    <name evidence="1" type="ORF">Rleg4DRAFT_5783</name>
    <name evidence="2" type="ORF">Rleg4DRAFT_6239</name>
</gene>